<reference evidence="1" key="1">
    <citation type="submission" date="2022-07" db="EMBL/GenBank/DDBJ databases">
        <title>Phylogenomic reconstructions and comparative analyses of Kickxellomycotina fungi.</title>
        <authorList>
            <person name="Reynolds N.K."/>
            <person name="Stajich J.E."/>
            <person name="Barry K."/>
            <person name="Grigoriev I.V."/>
            <person name="Crous P."/>
            <person name="Smith M.E."/>
        </authorList>
    </citation>
    <scope>NUCLEOTIDE SEQUENCE</scope>
    <source>
        <strain evidence="1">CBS 109366</strain>
    </source>
</reference>
<dbReference type="Proteomes" id="UP001140234">
    <property type="component" value="Unassembled WGS sequence"/>
</dbReference>
<sequence>PAAAVEAALAHFTRVFGRTYRQLEYSGSADAETVFVAIGEAASHAQAALPAVLKQRAAGVLSVRVLRPWTPAQVVASLPASTRRLVVLTSTSDAGPSPDAFAADLLLAALVGGSPSPIHVTCQSVYGADQAAVAATVRAALGLEDEAAASEDEAAASQETGSSDGAALAPPVPAAAEPSAMPADALEIAKRLAFPEAYSTQVVPRHGEKTFTVKVSSLRRMTPAAYDRNIIHIEFDTRGTGLTYEIGDALGVFGYNDAAQVDRFCVQYGLDADQLVTAVKDGQTQTRSVRSWLTHALDLFGRPSKKFYAAIADFADSGRDADTLRWLTTSEGAAEFKARVADTVTYADILLEFTSVRPSFLFLVDLIAPIKPRHYSIASSAQMHPGSVHLCVVTVEWTNGRGEHRTGQCTRYLNSLAIGDDVVVSVKPSVMKLPPLDSQPVIMAGLGTGMAPFRAFIEERAVRKLQGADVGPMTLYFGSRHRAMEYLYGEELEAYHADGLLTNLRLAFSRDQKSKVYIQHKMQEDSELLAAQLLSGDGSFYLCGPTWPAGDVKDAITGAFTAHGGIKPSEASKHIEELKESERYILEVY</sequence>
<organism evidence="1 2">
    <name type="scientific">Coemansia nantahalensis</name>
    <dbReference type="NCBI Taxonomy" id="2789366"/>
    <lineage>
        <taxon>Eukaryota</taxon>
        <taxon>Fungi</taxon>
        <taxon>Fungi incertae sedis</taxon>
        <taxon>Zoopagomycota</taxon>
        <taxon>Kickxellomycotina</taxon>
        <taxon>Kickxellomycetes</taxon>
        <taxon>Kickxellales</taxon>
        <taxon>Kickxellaceae</taxon>
        <taxon>Coemansia</taxon>
    </lineage>
</organism>
<evidence type="ECO:0000313" key="1">
    <source>
        <dbReference type="EMBL" id="KAJ2764603.1"/>
    </source>
</evidence>
<dbReference type="EMBL" id="JANBUJ010002288">
    <property type="protein sequence ID" value="KAJ2764603.1"/>
    <property type="molecule type" value="Genomic_DNA"/>
</dbReference>
<evidence type="ECO:0000313" key="2">
    <source>
        <dbReference type="Proteomes" id="UP001140234"/>
    </source>
</evidence>
<feature type="non-terminal residue" evidence="1">
    <location>
        <position position="1"/>
    </location>
</feature>
<gene>
    <name evidence="1" type="primary">MET10_2</name>
    <name evidence="1" type="ORF">IWQ57_005106</name>
</gene>
<protein>
    <submittedName>
        <fullName evidence="1">Sulfite reductase [NADPH] flavoprotein component</fullName>
        <ecNumber evidence="1">1.8.1.2</ecNumber>
    </submittedName>
</protein>
<dbReference type="EC" id="1.8.1.2" evidence="1"/>
<proteinExistence type="predicted"/>
<keyword evidence="1" id="KW-0560">Oxidoreductase</keyword>
<name>A0ACC1JPI5_9FUNG</name>
<accession>A0ACC1JPI5</accession>
<keyword evidence="2" id="KW-1185">Reference proteome</keyword>
<comment type="caution">
    <text evidence="1">The sequence shown here is derived from an EMBL/GenBank/DDBJ whole genome shotgun (WGS) entry which is preliminary data.</text>
</comment>